<dbReference type="InterPro" id="IPR019428">
    <property type="entry name" value="7TM_GPCR_serpentine_rcpt_Str"/>
</dbReference>
<feature type="transmembrane region" description="Helical" evidence="1">
    <location>
        <begin position="200"/>
        <end position="226"/>
    </location>
</feature>
<dbReference type="SUPFAM" id="SSF81321">
    <property type="entry name" value="Family A G protein-coupled receptor-like"/>
    <property type="match status" value="1"/>
</dbReference>
<reference evidence="2 3" key="1">
    <citation type="journal article" date="1998" name="Science">
        <title>Genome sequence of the nematode C. elegans: a platform for investigating biology.</title>
        <authorList>
            <consortium name="The C. elegans sequencing consortium"/>
            <person name="Sulson J.E."/>
            <person name="Waterston R."/>
        </authorList>
    </citation>
    <scope>NUCLEOTIDE SEQUENCE [LARGE SCALE GENOMIC DNA]</scope>
    <source>
        <strain evidence="2 3">Bristol N2</strain>
    </source>
</reference>
<dbReference type="eggNOG" id="ENOG502TGNV">
    <property type="taxonomic scope" value="Eukaryota"/>
</dbReference>
<keyword evidence="3" id="KW-1185">Reference proteome</keyword>
<accession>Q9GUE5</accession>
<dbReference type="Pfam" id="PF10326">
    <property type="entry name" value="7TM_GPCR_Str"/>
    <property type="match status" value="1"/>
</dbReference>
<keyword evidence="1" id="KW-1133">Transmembrane helix</keyword>
<feature type="transmembrane region" description="Helical" evidence="1">
    <location>
        <begin position="90"/>
        <end position="119"/>
    </location>
</feature>
<evidence type="ECO:0000313" key="2">
    <source>
        <dbReference type="EMBL" id="CCD62989.1"/>
    </source>
</evidence>
<feature type="transmembrane region" description="Helical" evidence="1">
    <location>
        <begin position="46"/>
        <end position="68"/>
    </location>
</feature>
<proteinExistence type="predicted"/>
<dbReference type="RefSeq" id="NP_504932.1">
    <property type="nucleotide sequence ID" value="NM_072531.2"/>
</dbReference>
<dbReference type="Proteomes" id="UP000001940">
    <property type="component" value="Chromosome V"/>
</dbReference>
<keyword evidence="1" id="KW-0812">Transmembrane</keyword>
<dbReference type="SMR" id="Q9GUE5"/>
<dbReference type="PANTHER" id="PTHR46000:SF1">
    <property type="entry name" value="SEVEN TM RECEPTOR"/>
    <property type="match status" value="1"/>
</dbReference>
<evidence type="ECO:0000256" key="1">
    <source>
        <dbReference type="SAM" id="Phobius"/>
    </source>
</evidence>
<gene>
    <name evidence="2 4" type="primary">str-31</name>
    <name evidence="4" type="ORF">C54F6.10</name>
    <name evidence="2" type="ORF">CELE_C54F6.10</name>
</gene>
<dbReference type="OrthoDB" id="5834042at2759"/>
<evidence type="ECO:0000313" key="4">
    <source>
        <dbReference type="WormBase" id="C54F6.10"/>
    </source>
</evidence>
<organism evidence="2 3">
    <name type="scientific">Caenorhabditis elegans</name>
    <dbReference type="NCBI Taxonomy" id="6239"/>
    <lineage>
        <taxon>Eukaryota</taxon>
        <taxon>Metazoa</taxon>
        <taxon>Ecdysozoa</taxon>
        <taxon>Nematoda</taxon>
        <taxon>Chromadorea</taxon>
        <taxon>Rhabditida</taxon>
        <taxon>Rhabditina</taxon>
        <taxon>Rhabditomorpha</taxon>
        <taxon>Rhabditoidea</taxon>
        <taxon>Rhabditidae</taxon>
        <taxon>Peloderinae</taxon>
        <taxon>Caenorhabditis</taxon>
    </lineage>
</organism>
<feature type="transmembrane region" description="Helical" evidence="1">
    <location>
        <begin position="12"/>
        <end position="34"/>
    </location>
</feature>
<dbReference type="CTD" id="179136"/>
<dbReference type="Bgee" id="WBGene00006097">
    <property type="expression patterns" value="Expressed in embryo and 3 other cell types or tissues"/>
</dbReference>
<dbReference type="EMBL" id="BX284605">
    <property type="protein sequence ID" value="CCD62989.1"/>
    <property type="molecule type" value="Genomic_DNA"/>
</dbReference>
<dbReference type="AGR" id="WB:WBGene00006097"/>
<dbReference type="OMA" id="YMRDVML"/>
<feature type="transmembrane region" description="Helical" evidence="1">
    <location>
        <begin position="246"/>
        <end position="274"/>
    </location>
</feature>
<feature type="transmembrane region" description="Helical" evidence="1">
    <location>
        <begin position="131"/>
        <end position="154"/>
    </location>
</feature>
<name>Q9GUE5_CAEEL</name>
<evidence type="ECO:0000313" key="3">
    <source>
        <dbReference type="Proteomes" id="UP000001940"/>
    </source>
</evidence>
<dbReference type="HOGENOM" id="CLU_036335_4_2_1"/>
<dbReference type="KEGG" id="cel:CELE_C54F6.10"/>
<dbReference type="UCSC" id="C54F6.10">
    <property type="organism name" value="c. elegans"/>
</dbReference>
<dbReference type="InParanoid" id="Q9GUE5"/>
<dbReference type="PaxDb" id="6239-C54F6.10"/>
<dbReference type="FunCoup" id="Q9GUE5">
    <property type="interactions" value="174"/>
</dbReference>
<sequence length="341" mass="39348">MSSLPLYEAANIFSTSGFVATVFLNLTFIFLTIFHTKRIDTTYKELLIVFSILCLIFSFIEMLVHPFFHSFNGGLINFNMVKWKWLSEELITFIVVSYSGLYATIVSFFTVMFLFRYWIMMSSPLVGFFKGWKLIILISWSVVFGVFGGGTVLYCGWIDDYSHDYMRDVMLKEYNLDVDHVSGYTVIAYDQNGNLRWKSLAVTLCLMFVMGTQFLIVGICGFRMHFKMNELLKNLSEAHRKLQKQFFMSLVLQITSPTLTFYIPAVLILTVPFLNLEWSFPTGVIVCSFSIYPPIDSLILMLIVPEYRNAIKAIFKRPSTILNPKTTNRSSTVFSQRNEVV</sequence>
<keyword evidence="1" id="KW-0472">Membrane</keyword>
<dbReference type="GeneID" id="179136"/>
<dbReference type="WormBase" id="C54F6.10">
    <property type="protein sequence ID" value="CE24865"/>
    <property type="gene ID" value="WBGene00006097"/>
    <property type="gene designation" value="str-31"/>
</dbReference>
<dbReference type="PhylomeDB" id="Q9GUE5"/>
<protein>
    <submittedName>
        <fullName evidence="2">Seven TM Receptor</fullName>
    </submittedName>
</protein>
<dbReference type="PANTHER" id="PTHR46000">
    <property type="entry name" value="SEVEN TM RECEPTOR-RELATED"/>
    <property type="match status" value="1"/>
</dbReference>
<feature type="transmembrane region" description="Helical" evidence="1">
    <location>
        <begin position="280"/>
        <end position="304"/>
    </location>
</feature>
<keyword evidence="2" id="KW-0675">Receptor</keyword>
<dbReference type="AlphaFoldDB" id="Q9GUE5"/>